<name>A0AAF0FBF1_9BASI</name>
<feature type="compositionally biased region" description="Basic and acidic residues" evidence="11">
    <location>
        <begin position="185"/>
        <end position="196"/>
    </location>
</feature>
<dbReference type="Proteomes" id="UP001214628">
    <property type="component" value="Chromosome 3"/>
</dbReference>
<protein>
    <recommendedName>
        <fullName evidence="4">Condensin complex subunit 2</fullName>
    </recommendedName>
</protein>
<proteinExistence type="inferred from homology"/>
<comment type="similarity">
    <text evidence="3">Belongs to the CND2 (condensin subunit 2) family.</text>
</comment>
<evidence type="ECO:0000256" key="10">
    <source>
        <dbReference type="ARBA" id="ARBA00023306"/>
    </source>
</evidence>
<accession>A0AAF0FBF1</accession>
<feature type="region of interest" description="Disordered" evidence="11">
    <location>
        <begin position="358"/>
        <end position="391"/>
    </location>
</feature>
<feature type="region of interest" description="Disordered" evidence="11">
    <location>
        <begin position="49"/>
        <end position="89"/>
    </location>
</feature>
<dbReference type="PANTHER" id="PTHR13108">
    <property type="entry name" value="CONDENSIN COMPLEX SUBUNIT 2"/>
    <property type="match status" value="1"/>
</dbReference>
<organism evidence="12 13">
    <name type="scientific">Malassezia psittaci</name>
    <dbReference type="NCBI Taxonomy" id="1821823"/>
    <lineage>
        <taxon>Eukaryota</taxon>
        <taxon>Fungi</taxon>
        <taxon>Dikarya</taxon>
        <taxon>Basidiomycota</taxon>
        <taxon>Ustilaginomycotina</taxon>
        <taxon>Malasseziomycetes</taxon>
        <taxon>Malasseziales</taxon>
        <taxon>Malasseziaceae</taxon>
        <taxon>Malassezia</taxon>
    </lineage>
</organism>
<comment type="subcellular location">
    <subcellularLocation>
        <location evidence="1">Chromosome</location>
    </subcellularLocation>
    <subcellularLocation>
        <location evidence="2">Cytoplasm</location>
    </subcellularLocation>
</comment>
<keyword evidence="8" id="KW-0498">Mitosis</keyword>
<dbReference type="GO" id="GO:0000796">
    <property type="term" value="C:condensin complex"/>
    <property type="evidence" value="ECO:0007669"/>
    <property type="project" value="InterPro"/>
</dbReference>
<dbReference type="GO" id="GO:0007076">
    <property type="term" value="P:mitotic chromosome condensation"/>
    <property type="evidence" value="ECO:0007669"/>
    <property type="project" value="InterPro"/>
</dbReference>
<evidence type="ECO:0000256" key="4">
    <source>
        <dbReference type="ARBA" id="ARBA00016065"/>
    </source>
</evidence>
<dbReference type="GO" id="GO:0003682">
    <property type="term" value="F:chromatin binding"/>
    <property type="evidence" value="ECO:0007669"/>
    <property type="project" value="TreeGrafter"/>
</dbReference>
<keyword evidence="7" id="KW-0132">Cell division</keyword>
<evidence type="ECO:0000256" key="11">
    <source>
        <dbReference type="SAM" id="MobiDB-lite"/>
    </source>
</evidence>
<feature type="region of interest" description="Disordered" evidence="11">
    <location>
        <begin position="452"/>
        <end position="472"/>
    </location>
</feature>
<dbReference type="EMBL" id="CP118377">
    <property type="protein sequence ID" value="WFD43854.1"/>
    <property type="molecule type" value="Genomic_DNA"/>
</dbReference>
<keyword evidence="13" id="KW-1185">Reference proteome</keyword>
<evidence type="ECO:0000313" key="13">
    <source>
        <dbReference type="Proteomes" id="UP001214628"/>
    </source>
</evidence>
<evidence type="ECO:0000256" key="2">
    <source>
        <dbReference type="ARBA" id="ARBA00004496"/>
    </source>
</evidence>
<sequence>MSLLRSESGDGSINFQKASCTLDGCIKVWTSRVDSVMVETGRLLSGLQDQNQSLAQSDEQRVDADESEEEDHDDANGDDAARPTRKTRRNREATLVKDFAQLQVKRFDLEFSVDPLFKKTSADFDEGGAGGLLMNHLHVDDSMKVVFDSTDFVKSKQSSDSANDQAGNTNEETSGEAIQDETSMDMEHSRSSDQRAEPSLGPSHLGTLRDLLLDAADANLTGIPYEDQLDAVLKSRVLCPSLATFAFTSGNDAQLPLLDTMEEDLDQNSEAPSLDQLADTDDQEDPQPELDFFETDEMQSGNDDLGAILAHSTDENAVAQPSQGEHDLLFDYFDNRMKKNWAGPEHWKLSRLAQTSNLHSDRRAQSLAPSEPEQPRRRKEAPTIDFLSADQERNVQKMFAPSTTPASIAMPRALRQDTSTHLLPEDQHFNSKKLLRLFLKPKATILLQSKSNSLRSRGSVQEDAPWATPDTQSGEQELFAADLFHDDDMYDDALPPADLQEAGPDLDESDDETMALDTLRRVRPEFVEHAKRAKQVDIKQLKDNLWGQLQDHVNPSTPTVFKQVLDKLPSMYPKTKLQEISTSFCFICVLHLANEHGLALSIPRVISTSDNDDQLGAPDTLAEDHPDMIQNSSQNLGCLDQLQILRMIDNIS</sequence>
<keyword evidence="9" id="KW-0226">DNA condensation</keyword>
<feature type="region of interest" description="Disordered" evidence="11">
    <location>
        <begin position="265"/>
        <end position="289"/>
    </location>
</feature>
<evidence type="ECO:0000256" key="8">
    <source>
        <dbReference type="ARBA" id="ARBA00022776"/>
    </source>
</evidence>
<dbReference type="PIRSF" id="PIRSF017126">
    <property type="entry name" value="Condensin_H"/>
    <property type="match status" value="1"/>
</dbReference>
<gene>
    <name evidence="12" type="ORF">MPSI1_002519</name>
</gene>
<feature type="compositionally biased region" description="Polar residues" evidence="11">
    <location>
        <begin position="155"/>
        <end position="172"/>
    </location>
</feature>
<evidence type="ECO:0000256" key="1">
    <source>
        <dbReference type="ARBA" id="ARBA00004286"/>
    </source>
</evidence>
<dbReference type="Pfam" id="PF05786">
    <property type="entry name" value="Cnd2"/>
    <property type="match status" value="2"/>
</dbReference>
<evidence type="ECO:0000256" key="5">
    <source>
        <dbReference type="ARBA" id="ARBA00022454"/>
    </source>
</evidence>
<evidence type="ECO:0000256" key="6">
    <source>
        <dbReference type="ARBA" id="ARBA00022490"/>
    </source>
</evidence>
<dbReference type="GO" id="GO:0005737">
    <property type="term" value="C:cytoplasm"/>
    <property type="evidence" value="ECO:0007669"/>
    <property type="project" value="UniProtKB-SubCell"/>
</dbReference>
<keyword evidence="10" id="KW-0131">Cell cycle</keyword>
<feature type="compositionally biased region" description="Acidic residues" evidence="11">
    <location>
        <begin position="278"/>
        <end position="289"/>
    </location>
</feature>
<evidence type="ECO:0000256" key="3">
    <source>
        <dbReference type="ARBA" id="ARBA00009471"/>
    </source>
</evidence>
<feature type="compositionally biased region" description="Acidic residues" evidence="11">
    <location>
        <begin position="65"/>
        <end position="77"/>
    </location>
</feature>
<keyword evidence="5" id="KW-0158">Chromosome</keyword>
<dbReference type="PANTHER" id="PTHR13108:SF9">
    <property type="entry name" value="CONDENSIN COMPLEX SUBUNIT 2"/>
    <property type="match status" value="1"/>
</dbReference>
<dbReference type="GO" id="GO:0051301">
    <property type="term" value="P:cell division"/>
    <property type="evidence" value="ECO:0007669"/>
    <property type="project" value="UniProtKB-KW"/>
</dbReference>
<feature type="region of interest" description="Disordered" evidence="11">
    <location>
        <begin position="154"/>
        <end position="203"/>
    </location>
</feature>
<keyword evidence="6" id="KW-0963">Cytoplasm</keyword>
<evidence type="ECO:0000256" key="9">
    <source>
        <dbReference type="ARBA" id="ARBA00023067"/>
    </source>
</evidence>
<evidence type="ECO:0000313" key="12">
    <source>
        <dbReference type="EMBL" id="WFD43854.1"/>
    </source>
</evidence>
<evidence type="ECO:0000256" key="7">
    <source>
        <dbReference type="ARBA" id="ARBA00022618"/>
    </source>
</evidence>
<reference evidence="12" key="1">
    <citation type="submission" date="2023-02" db="EMBL/GenBank/DDBJ databases">
        <title>Mating type loci evolution in Malassezia.</title>
        <authorList>
            <person name="Coelho M.A."/>
        </authorList>
    </citation>
    <scope>NUCLEOTIDE SEQUENCE</scope>
    <source>
        <strain evidence="12">CBS 14136</strain>
    </source>
</reference>
<dbReference type="InterPro" id="IPR022816">
    <property type="entry name" value="Condensin_barren_su2"/>
</dbReference>
<dbReference type="AlphaFoldDB" id="A0AAF0FBF1"/>